<comment type="function">
    <text evidence="2">Hydrolyzes RNA 2',3'-cyclic phosphodiester to an RNA 2'-phosphomonoester.</text>
</comment>
<dbReference type="Proteomes" id="UP001550853">
    <property type="component" value="Unassembled WGS sequence"/>
</dbReference>
<evidence type="ECO:0000256" key="1">
    <source>
        <dbReference type="ARBA" id="ARBA00022801"/>
    </source>
</evidence>
<comment type="caution">
    <text evidence="3">The sequence shown here is derived from an EMBL/GenBank/DDBJ whole genome shotgun (WGS) entry which is preliminary data.</text>
</comment>
<comment type="similarity">
    <text evidence="2">Belongs to the 2H phosphoesterase superfamily. ThpR family.</text>
</comment>
<sequence length="194" mass="20410">MRLFAAALPPAAAVAELARQVEALRTLPDAGRLRWAGPDGWHFTLAFYGEVPDDTLPELRERLARGARRHAPYGLRIAGGGRFADRVLWAGADGELAAMGKLAATAAAAGRRAGLTGPDADGRRGFTPHLTLARNRDPRVGLAPFAAALEPFDGSPWTAASLALVRSHPPAPGVAGARPHYETVAAWPLGHPGR</sequence>
<dbReference type="Gene3D" id="3.90.1140.10">
    <property type="entry name" value="Cyclic phosphodiesterase"/>
    <property type="match status" value="1"/>
</dbReference>
<name>A0ABV2YUC5_9ACTN</name>
<feature type="short sequence motif" description="HXTX 2" evidence="2">
    <location>
        <begin position="129"/>
        <end position="132"/>
    </location>
</feature>
<protein>
    <recommendedName>
        <fullName evidence="2">RNA 2',3'-cyclic phosphodiesterase</fullName>
        <shortName evidence="2">RNA 2',3'-CPDase</shortName>
        <ecNumber evidence="2">3.1.4.58</ecNumber>
    </recommendedName>
</protein>
<evidence type="ECO:0000256" key="2">
    <source>
        <dbReference type="HAMAP-Rule" id="MF_01940"/>
    </source>
</evidence>
<evidence type="ECO:0000313" key="3">
    <source>
        <dbReference type="EMBL" id="MEU3709349.1"/>
    </source>
</evidence>
<dbReference type="EC" id="3.1.4.58" evidence="2"/>
<organism evidence="3 4">
    <name type="scientific">Streptomyces catenulae</name>
    <dbReference type="NCBI Taxonomy" id="66875"/>
    <lineage>
        <taxon>Bacteria</taxon>
        <taxon>Bacillati</taxon>
        <taxon>Actinomycetota</taxon>
        <taxon>Actinomycetes</taxon>
        <taxon>Kitasatosporales</taxon>
        <taxon>Streptomycetaceae</taxon>
        <taxon>Streptomyces</taxon>
    </lineage>
</organism>
<dbReference type="InterPro" id="IPR004175">
    <property type="entry name" value="RNA_CPDase"/>
</dbReference>
<reference evidence="3 4" key="1">
    <citation type="submission" date="2024-06" db="EMBL/GenBank/DDBJ databases">
        <title>The Natural Products Discovery Center: Release of the First 8490 Sequenced Strains for Exploring Actinobacteria Biosynthetic Diversity.</title>
        <authorList>
            <person name="Kalkreuter E."/>
            <person name="Kautsar S.A."/>
            <person name="Yang D."/>
            <person name="Bader C.D."/>
            <person name="Teijaro C.N."/>
            <person name="Fluegel L."/>
            <person name="Davis C.M."/>
            <person name="Simpson J.R."/>
            <person name="Lauterbach L."/>
            <person name="Steele A.D."/>
            <person name="Gui C."/>
            <person name="Meng S."/>
            <person name="Li G."/>
            <person name="Viehrig K."/>
            <person name="Ye F."/>
            <person name="Su P."/>
            <person name="Kiefer A.F."/>
            <person name="Nichols A."/>
            <person name="Cepeda A.J."/>
            <person name="Yan W."/>
            <person name="Fan B."/>
            <person name="Jiang Y."/>
            <person name="Adhikari A."/>
            <person name="Zheng C.-J."/>
            <person name="Schuster L."/>
            <person name="Cowan T.M."/>
            <person name="Smanski M.J."/>
            <person name="Chevrette M.G."/>
            <person name="De Carvalho L.P.S."/>
            <person name="Shen B."/>
        </authorList>
    </citation>
    <scope>NUCLEOTIDE SEQUENCE [LARGE SCALE GENOMIC DNA]</scope>
    <source>
        <strain evidence="3 4">NPDC033039</strain>
    </source>
</reference>
<dbReference type="SUPFAM" id="SSF55144">
    <property type="entry name" value="LigT-like"/>
    <property type="match status" value="1"/>
</dbReference>
<proteinExistence type="inferred from homology"/>
<dbReference type="Pfam" id="PF13563">
    <property type="entry name" value="2_5_RNA_ligase2"/>
    <property type="match status" value="1"/>
</dbReference>
<accession>A0ABV2YUC5</accession>
<dbReference type="EMBL" id="JBEZVI010000002">
    <property type="protein sequence ID" value="MEU3709349.1"/>
    <property type="molecule type" value="Genomic_DNA"/>
</dbReference>
<dbReference type="HAMAP" id="MF_01940">
    <property type="entry name" value="RNA_CPDase"/>
    <property type="match status" value="1"/>
</dbReference>
<dbReference type="InterPro" id="IPR009097">
    <property type="entry name" value="Cyclic_Pdiesterase"/>
</dbReference>
<dbReference type="PANTHER" id="PTHR35561">
    <property type="entry name" value="RNA 2',3'-CYCLIC PHOSPHODIESTERASE"/>
    <property type="match status" value="1"/>
</dbReference>
<comment type="catalytic activity">
    <reaction evidence="2">
        <text>a 3'-end 2',3'-cyclophospho-ribonucleotide-RNA + H2O = a 3'-end 2'-phospho-ribonucleotide-RNA + H(+)</text>
        <dbReference type="Rhea" id="RHEA:11828"/>
        <dbReference type="Rhea" id="RHEA-COMP:10464"/>
        <dbReference type="Rhea" id="RHEA-COMP:17353"/>
        <dbReference type="ChEBI" id="CHEBI:15377"/>
        <dbReference type="ChEBI" id="CHEBI:15378"/>
        <dbReference type="ChEBI" id="CHEBI:83064"/>
        <dbReference type="ChEBI" id="CHEBI:173113"/>
        <dbReference type="EC" id="3.1.4.58"/>
    </reaction>
</comment>
<feature type="active site" description="Proton donor" evidence="2">
    <location>
        <position position="42"/>
    </location>
</feature>
<dbReference type="RefSeq" id="WP_030285757.1">
    <property type="nucleotide sequence ID" value="NZ_JBEZVI010000002.1"/>
</dbReference>
<keyword evidence="1 2" id="KW-0378">Hydrolase</keyword>
<evidence type="ECO:0000313" key="4">
    <source>
        <dbReference type="Proteomes" id="UP001550853"/>
    </source>
</evidence>
<keyword evidence="4" id="KW-1185">Reference proteome</keyword>
<gene>
    <name evidence="3" type="primary">thpR</name>
    <name evidence="3" type="ORF">AB0E61_04515</name>
</gene>
<feature type="active site" description="Proton acceptor" evidence="2">
    <location>
        <position position="129"/>
    </location>
</feature>
<dbReference type="NCBIfam" id="TIGR02258">
    <property type="entry name" value="2_5_ligase"/>
    <property type="match status" value="1"/>
</dbReference>
<dbReference type="PANTHER" id="PTHR35561:SF1">
    <property type="entry name" value="RNA 2',3'-CYCLIC PHOSPHODIESTERASE"/>
    <property type="match status" value="1"/>
</dbReference>
<feature type="short sequence motif" description="HXTX 1" evidence="2">
    <location>
        <begin position="42"/>
        <end position="45"/>
    </location>
</feature>